<dbReference type="InterPro" id="IPR036249">
    <property type="entry name" value="Thioredoxin-like_sf"/>
</dbReference>
<dbReference type="GO" id="GO:0016491">
    <property type="term" value="F:oxidoreductase activity"/>
    <property type="evidence" value="ECO:0007669"/>
    <property type="project" value="InterPro"/>
</dbReference>
<accession>A0A286GB48</accession>
<proteinExistence type="predicted"/>
<dbReference type="PANTHER" id="PTHR43640:SF1">
    <property type="entry name" value="THIOREDOXIN-DEPENDENT PEROXIREDOXIN"/>
    <property type="match status" value="1"/>
</dbReference>
<dbReference type="Gene3D" id="3.40.30.10">
    <property type="entry name" value="Glutaredoxin"/>
    <property type="match status" value="1"/>
</dbReference>
<reference evidence="3" key="1">
    <citation type="submission" date="2017-09" db="EMBL/GenBank/DDBJ databases">
        <authorList>
            <person name="Varghese N."/>
            <person name="Submissions S."/>
        </authorList>
    </citation>
    <scope>NUCLEOTIDE SEQUENCE [LARGE SCALE GENOMIC DNA]</scope>
    <source>
        <strain evidence="3">DSM 29961</strain>
    </source>
</reference>
<dbReference type="AlphaFoldDB" id="A0A286GB48"/>
<evidence type="ECO:0000313" key="2">
    <source>
        <dbReference type="EMBL" id="SOD92369.1"/>
    </source>
</evidence>
<dbReference type="GO" id="GO:0016209">
    <property type="term" value="F:antioxidant activity"/>
    <property type="evidence" value="ECO:0007669"/>
    <property type="project" value="InterPro"/>
</dbReference>
<dbReference type="InterPro" id="IPR047262">
    <property type="entry name" value="PRX-like1"/>
</dbReference>
<organism evidence="2 3">
    <name type="scientific">Spirosoma fluviale</name>
    <dbReference type="NCBI Taxonomy" id="1597977"/>
    <lineage>
        <taxon>Bacteria</taxon>
        <taxon>Pseudomonadati</taxon>
        <taxon>Bacteroidota</taxon>
        <taxon>Cytophagia</taxon>
        <taxon>Cytophagales</taxon>
        <taxon>Cytophagaceae</taxon>
        <taxon>Spirosoma</taxon>
    </lineage>
</organism>
<protein>
    <submittedName>
        <fullName evidence="2">Peroxiredoxin</fullName>
    </submittedName>
</protein>
<dbReference type="SUPFAM" id="SSF52833">
    <property type="entry name" value="Thioredoxin-like"/>
    <property type="match status" value="1"/>
</dbReference>
<dbReference type="EMBL" id="OCNH01000003">
    <property type="protein sequence ID" value="SOD92369.1"/>
    <property type="molecule type" value="Genomic_DNA"/>
</dbReference>
<dbReference type="InterPro" id="IPR000866">
    <property type="entry name" value="AhpC/TSA"/>
</dbReference>
<evidence type="ECO:0000313" key="3">
    <source>
        <dbReference type="Proteomes" id="UP000219452"/>
    </source>
</evidence>
<keyword evidence="3" id="KW-1185">Reference proteome</keyword>
<dbReference type="Proteomes" id="UP000219452">
    <property type="component" value="Unassembled WGS sequence"/>
</dbReference>
<dbReference type="Pfam" id="PF00578">
    <property type="entry name" value="AhpC-TSA"/>
    <property type="match status" value="1"/>
</dbReference>
<feature type="domain" description="Alkyl hydroperoxide reductase subunit C/ Thiol specific antioxidant" evidence="1">
    <location>
        <begin position="65"/>
        <end position="155"/>
    </location>
</feature>
<sequence>MGSLNYFTRSVKSFRSYWNNQTPQPRIVERKSFKKITVYFKGLTGLGLVLLLFTQSKPVPPRLTVYTFLSTECPISQQYIRTLDKLYQRFNPSGVRFIAMFPLAGDSPQRIRQFRSEYGLPFAGRPDVGARLARQFRVRTTPEVVVMQANGTVRYQGAIDDWYISLGKPRPEVTNAYLQQALNALLANQVVVTARTEAVGCLLN</sequence>
<name>A0A286GB48_9BACT</name>
<evidence type="ECO:0000259" key="1">
    <source>
        <dbReference type="Pfam" id="PF00578"/>
    </source>
</evidence>
<dbReference type="PANTHER" id="PTHR43640">
    <property type="entry name" value="OS07G0260300 PROTEIN"/>
    <property type="match status" value="1"/>
</dbReference>
<gene>
    <name evidence="2" type="ORF">SAMN06269250_3944</name>
</gene>